<dbReference type="Proteomes" id="UP001235547">
    <property type="component" value="Chromosome 1"/>
</dbReference>
<accession>A0ABY8CTP7</accession>
<organism evidence="2 3">
    <name type="scientific">Sinorhizobium numidicum</name>
    <dbReference type="NCBI Taxonomy" id="680248"/>
    <lineage>
        <taxon>Bacteria</taxon>
        <taxon>Pseudomonadati</taxon>
        <taxon>Pseudomonadota</taxon>
        <taxon>Alphaproteobacteria</taxon>
        <taxon>Hyphomicrobiales</taxon>
        <taxon>Rhizobiaceae</taxon>
        <taxon>Sinorhizobium/Ensifer group</taxon>
        <taxon>Sinorhizobium</taxon>
    </lineage>
</organism>
<proteinExistence type="predicted"/>
<sequence>MQKRLISAFLLLLLPSPGFAAEPIDPARIVSAATGDWDKNGASDLALLVAPADGSDEDNAIYLYLSNEVGRLTLKSQIPNKVWGTFELYGQAPSITGLSNGSIQITSHNDAIGRERWEQKLTIAFRKSDFVVAGYTYSSYDTLDPNATMQCDFSVLSGKGTRNNKPITARGATVLLKDWSDDIGQKACGAE</sequence>
<dbReference type="RefSeq" id="WP_280732771.1">
    <property type="nucleotide sequence ID" value="NZ_CP120368.1"/>
</dbReference>
<feature type="chain" id="PRO_5047116379" evidence="1">
    <location>
        <begin position="21"/>
        <end position="191"/>
    </location>
</feature>
<dbReference type="EMBL" id="CP120371">
    <property type="protein sequence ID" value="WEX82023.1"/>
    <property type="molecule type" value="Genomic_DNA"/>
</dbReference>
<evidence type="ECO:0000313" key="3">
    <source>
        <dbReference type="Proteomes" id="UP001235547"/>
    </source>
</evidence>
<keyword evidence="3" id="KW-1185">Reference proteome</keyword>
<feature type="signal peptide" evidence="1">
    <location>
        <begin position="1"/>
        <end position="20"/>
    </location>
</feature>
<reference evidence="2 3" key="1">
    <citation type="submission" date="2023-03" db="EMBL/GenBank/DDBJ databases">
        <authorList>
            <person name="Kaur S."/>
            <person name="Espinosa-Saiz D."/>
            <person name="Velazquez E."/>
            <person name="Menendez E."/>
            <person name="diCenzo G.C."/>
        </authorList>
    </citation>
    <scope>NUCLEOTIDE SEQUENCE [LARGE SCALE GENOMIC DNA]</scope>
    <source>
        <strain evidence="2 3">LMG 27395</strain>
    </source>
</reference>
<keyword evidence="1" id="KW-0732">Signal</keyword>
<protein>
    <submittedName>
        <fullName evidence="2">Uncharacterized protein</fullName>
    </submittedName>
</protein>
<evidence type="ECO:0000256" key="1">
    <source>
        <dbReference type="SAM" id="SignalP"/>
    </source>
</evidence>
<gene>
    <name evidence="2" type="ORF">PYH38_004245</name>
</gene>
<name>A0ABY8CTP7_9HYPH</name>
<evidence type="ECO:0000313" key="2">
    <source>
        <dbReference type="EMBL" id="WEX82023.1"/>
    </source>
</evidence>